<dbReference type="Proteomes" id="UP001597521">
    <property type="component" value="Unassembled WGS sequence"/>
</dbReference>
<reference evidence="3" key="1">
    <citation type="journal article" date="2019" name="Int. J. Syst. Evol. Microbiol.">
        <title>The Global Catalogue of Microorganisms (GCM) 10K type strain sequencing project: providing services to taxonomists for standard genome sequencing and annotation.</title>
        <authorList>
            <consortium name="The Broad Institute Genomics Platform"/>
            <consortium name="The Broad Institute Genome Sequencing Center for Infectious Disease"/>
            <person name="Wu L."/>
            <person name="Ma J."/>
        </authorList>
    </citation>
    <scope>NUCLEOTIDE SEQUENCE [LARGE SCALE GENOMIC DNA]</scope>
    <source>
        <strain evidence="3">CCM 7427</strain>
    </source>
</reference>
<keyword evidence="1" id="KW-1133">Transmembrane helix</keyword>
<keyword evidence="1" id="KW-0812">Transmembrane</keyword>
<keyword evidence="1" id="KW-0472">Membrane</keyword>
<sequence>MTTSIPERRSIASAFWAAFPGIALLASYLWLSIITVGWAVLSTTFHGSPIGAAILVIVLAPAGGYLTVKLVGTAVQAERELQ</sequence>
<evidence type="ECO:0000313" key="3">
    <source>
        <dbReference type="Proteomes" id="UP001597521"/>
    </source>
</evidence>
<name>A0ABW5QFH3_9HYPH</name>
<evidence type="ECO:0000256" key="1">
    <source>
        <dbReference type="SAM" id="Phobius"/>
    </source>
</evidence>
<organism evidence="2 3">
    <name type="scientific">Devosia albogilva</name>
    <dbReference type="NCBI Taxonomy" id="429726"/>
    <lineage>
        <taxon>Bacteria</taxon>
        <taxon>Pseudomonadati</taxon>
        <taxon>Pseudomonadota</taxon>
        <taxon>Alphaproteobacteria</taxon>
        <taxon>Hyphomicrobiales</taxon>
        <taxon>Devosiaceae</taxon>
        <taxon>Devosia</taxon>
    </lineage>
</organism>
<comment type="caution">
    <text evidence="2">The sequence shown here is derived from an EMBL/GenBank/DDBJ whole genome shotgun (WGS) entry which is preliminary data.</text>
</comment>
<proteinExistence type="predicted"/>
<accession>A0ABW5QFH3</accession>
<protein>
    <submittedName>
        <fullName evidence="2">Uncharacterized protein</fullName>
    </submittedName>
</protein>
<gene>
    <name evidence="2" type="ORF">ACFSX5_01020</name>
</gene>
<feature type="transmembrane region" description="Helical" evidence="1">
    <location>
        <begin position="12"/>
        <end position="38"/>
    </location>
</feature>
<feature type="transmembrane region" description="Helical" evidence="1">
    <location>
        <begin position="50"/>
        <end position="72"/>
    </location>
</feature>
<dbReference type="EMBL" id="JBHUNP010000001">
    <property type="protein sequence ID" value="MFD2646370.1"/>
    <property type="molecule type" value="Genomic_DNA"/>
</dbReference>
<dbReference type="RefSeq" id="WP_386830935.1">
    <property type="nucleotide sequence ID" value="NZ_JBHUNP010000001.1"/>
</dbReference>
<keyword evidence="3" id="KW-1185">Reference proteome</keyword>
<evidence type="ECO:0000313" key="2">
    <source>
        <dbReference type="EMBL" id="MFD2646370.1"/>
    </source>
</evidence>